<evidence type="ECO:0000259" key="2">
    <source>
        <dbReference type="PROSITE" id="PS50829"/>
    </source>
</evidence>
<feature type="compositionally biased region" description="Low complexity" evidence="1">
    <location>
        <begin position="1381"/>
        <end position="1391"/>
    </location>
</feature>
<feature type="compositionally biased region" description="Polar residues" evidence="1">
    <location>
        <begin position="84"/>
        <end position="95"/>
    </location>
</feature>
<feature type="region of interest" description="Disordered" evidence="1">
    <location>
        <begin position="82"/>
        <end position="149"/>
    </location>
</feature>
<feature type="compositionally biased region" description="Polar residues" evidence="1">
    <location>
        <begin position="1349"/>
        <end position="1358"/>
    </location>
</feature>
<dbReference type="PANTHER" id="PTHR47471:SF1">
    <property type="entry name" value="PROTEIN ESSENTIAL FOR POTEXVIRUS ACCUMULATION 1"/>
    <property type="match status" value="1"/>
</dbReference>
<dbReference type="InterPro" id="IPR003169">
    <property type="entry name" value="GYF"/>
</dbReference>
<dbReference type="Proteomes" id="UP000298416">
    <property type="component" value="Unassembled WGS sequence"/>
</dbReference>
<dbReference type="PROSITE" id="PS50829">
    <property type="entry name" value="GYF"/>
    <property type="match status" value="1"/>
</dbReference>
<feature type="domain" description="GYF" evidence="2">
    <location>
        <begin position="546"/>
        <end position="597"/>
    </location>
</feature>
<evidence type="ECO:0000256" key="1">
    <source>
        <dbReference type="SAM" id="MobiDB-lite"/>
    </source>
</evidence>
<feature type="region of interest" description="Disordered" evidence="1">
    <location>
        <begin position="1341"/>
        <end position="1520"/>
    </location>
</feature>
<feature type="region of interest" description="Disordered" evidence="1">
    <location>
        <begin position="1656"/>
        <end position="1677"/>
    </location>
</feature>
<comment type="caution">
    <text evidence="3">The sequence shown here is derived from an EMBL/GenBank/DDBJ whole genome shotgun (WGS) entry which is preliminary data.</text>
</comment>
<name>A0A8X8X8G8_SALSN</name>
<feature type="region of interest" description="Disordered" evidence="1">
    <location>
        <begin position="1216"/>
        <end position="1248"/>
    </location>
</feature>
<feature type="compositionally biased region" description="Basic and acidic residues" evidence="1">
    <location>
        <begin position="180"/>
        <end position="227"/>
    </location>
</feature>
<feature type="compositionally biased region" description="Polar residues" evidence="1">
    <location>
        <begin position="489"/>
        <end position="505"/>
    </location>
</feature>
<proteinExistence type="predicted"/>
<reference evidence="3" key="2">
    <citation type="submission" date="2020-08" db="EMBL/GenBank/DDBJ databases">
        <title>Plant Genome Project.</title>
        <authorList>
            <person name="Zhang R.-G."/>
        </authorList>
    </citation>
    <scope>NUCLEOTIDE SEQUENCE</scope>
    <source>
        <strain evidence="3">Huo1</strain>
        <tissue evidence="3">Leaf</tissue>
    </source>
</reference>
<organism evidence="3">
    <name type="scientific">Salvia splendens</name>
    <name type="common">Scarlet sage</name>
    <dbReference type="NCBI Taxonomy" id="180675"/>
    <lineage>
        <taxon>Eukaryota</taxon>
        <taxon>Viridiplantae</taxon>
        <taxon>Streptophyta</taxon>
        <taxon>Embryophyta</taxon>
        <taxon>Tracheophyta</taxon>
        <taxon>Spermatophyta</taxon>
        <taxon>Magnoliopsida</taxon>
        <taxon>eudicotyledons</taxon>
        <taxon>Gunneridae</taxon>
        <taxon>Pentapetalae</taxon>
        <taxon>asterids</taxon>
        <taxon>lamiids</taxon>
        <taxon>Lamiales</taxon>
        <taxon>Lamiaceae</taxon>
        <taxon>Nepetoideae</taxon>
        <taxon>Mentheae</taxon>
        <taxon>Salviinae</taxon>
        <taxon>Salvia</taxon>
        <taxon>Salvia subgen. Calosphace</taxon>
        <taxon>core Calosphace</taxon>
    </lineage>
</organism>
<evidence type="ECO:0000313" key="4">
    <source>
        <dbReference type="Proteomes" id="UP000298416"/>
    </source>
</evidence>
<feature type="region of interest" description="Disordered" evidence="1">
    <location>
        <begin position="180"/>
        <end position="287"/>
    </location>
</feature>
<accession>A0A8X8X8G8</accession>
<evidence type="ECO:0000313" key="3">
    <source>
        <dbReference type="EMBL" id="KAG6408758.1"/>
    </source>
</evidence>
<feature type="region of interest" description="Disordered" evidence="1">
    <location>
        <begin position="1295"/>
        <end position="1320"/>
    </location>
</feature>
<feature type="compositionally biased region" description="Basic and acidic residues" evidence="1">
    <location>
        <begin position="421"/>
        <end position="442"/>
    </location>
</feature>
<dbReference type="Pfam" id="PF02213">
    <property type="entry name" value="GYF"/>
    <property type="match status" value="1"/>
</dbReference>
<feature type="region of interest" description="Disordered" evidence="1">
    <location>
        <begin position="1123"/>
        <end position="1185"/>
    </location>
</feature>
<dbReference type="SMART" id="SM00444">
    <property type="entry name" value="GYF"/>
    <property type="match status" value="1"/>
</dbReference>
<dbReference type="PANTHER" id="PTHR47471">
    <property type="entry name" value="GYF DOMAIN-CONTAINING PROTEIN"/>
    <property type="match status" value="1"/>
</dbReference>
<keyword evidence="4" id="KW-1185">Reference proteome</keyword>
<feature type="compositionally biased region" description="Basic and acidic residues" evidence="1">
    <location>
        <begin position="1123"/>
        <end position="1145"/>
    </location>
</feature>
<feature type="region of interest" description="Disordered" evidence="1">
    <location>
        <begin position="414"/>
        <end position="449"/>
    </location>
</feature>
<feature type="compositionally biased region" description="Basic and acidic residues" evidence="1">
    <location>
        <begin position="109"/>
        <end position="149"/>
    </location>
</feature>
<dbReference type="SUPFAM" id="SSF55277">
    <property type="entry name" value="GYF domain"/>
    <property type="match status" value="1"/>
</dbReference>
<sequence>MPDLSYTSPAFVYSVQQSIIRVFRHLSLPPRSSMADKTQFDSRPNLITKDIHGADNSIPLSPQWLLPKPGENKAGVVAGENHLSPLQGQGSSLDSTKLPGTVDGLSDNQNKKDVFRPSIRDMESGRQDRWRDEERDTNSSVRKDRWREGERELPGNRRVDRWADSFGKQYGEVRRTPVERWADPANKEGHDQRRENKWNTRWGPDDKEVEMVHEKWGDSSKENDLILDKGSSQPPAHAKEERDGEHFRPWRPNLSHSRGRAEPHHQASPPNKQVPVFSHGRGRGENHAPTFSLGRGKINSMGSSVSHLAGTHGPVLEKDDSVNGESHALKYSRAKLTDIYRSVDMRSCTKFLEGFIHVPSLTQEEYVEPIAFCAPTPEELVILKGIEKEEIVSSGAPQTSKDGSAGRATTDFMHSRRNRLGSRDDLAVSHDDSEGLSDERPIYSRSNAKVDSMQDYQSFGRKLNAEALKENRSILGSRESSAPGHDGSWRSSSFNNALENSSMDTHYTRKGPQFQTGDHPMAKRQTSSVLDREIEARKLSQIPPEDLVLVYKDPQGEIQGPFSGSDIITWFEAGYFGIELLVRLASAPADSPFASLGDVMPHLRAKARPPPGFNSPKPNEIQDTSGRLNYGNMGNLHPILNEAEASKADSRYKPGSASETENRFLESLMGGSMNPAALKNFALSKAMQGYTGNNSNKFTSVGSNSGDDPYILAKNMMLERQRSLSSPYQFWPGRDAAAIAANTDLVGDASLARQNLLSSIADNALAHSQNVDLMSSHQGIAERPSSNVNNGMGGWLNFPVQGGLDPLQNKLDIHQSQNFPPQSTISEQQRLQMQNPSMTNLLPKSMDNPSNLLTPDNLLAAGLSQDPQLLSLLQQQYMLQLQSQVPVPPQQSILDKLLLFKQQQKQEEQQQLLHQQQLISQLLSEQNSNQRLGDPSFQHLQAEALAAGITNVDHNPFRQPHELFKMGLQHQSPNPQHENVVLPVAPPSISQDFSPNVASETSMHAPHPPSANNVEQRNWNATLPHQIIEKQQEISSMPTDGMEEIGMSEVTNNKPSERTSYDDETVISLTCDVALSPTPVLCSAESLKQELPAANIHVELNESNESSSRTLAYAPDLGEKLTSESLPVKEMKIPEAEEAKKPVEKKSRKQKALKVSTELVKGASKPQQPNSESERANMPQEKPETMSVRIDALEEPVNIKESKTADDVELLGKQSLSSWNSAGDGVAVESKGQTEQRAWKPAPGFKPKSLLEIQQEEQRRRAQEEVAVSDISTSLTSVAISPPWAGVVLSSDNKAPNITHQDTSAEFKSENSSIQKNKKSQAEDLFWDVAAKSVEREMEVSESAAWGVSSKTASSQNKAVDDDDFIEAKDTKKSRKKASKAKNAAAKVAPATSVDVAVGSSSNEKGKINRQMQQEKEAFTAVPSGPSFGDFVMWKEESASPSPGPAWSTDSGKSHKPTSLRDILKEQQRSMPSVPAIPVPIPQKSATNQTARGSVSSWSVPGSSPSKAPSPRQVSSQTKNKVEDDLFWGPLDQVKPEAKQYGSLFICDILQIRITIVVDEVMFRDDGCIDLEAGFFNKVIFGLGRKMRFVVLKGVMHELAFNSTLVCYNFDNMVKELGSRLSSTCIKFGCHSGSSCDLSFYSIPCRSGYPQLGTQGSWGSKTPPVKGNAGGPLNREKSIGARPAEYSFSSAASSTRSSMKGKKNASNKNSEAMDFKEWCESECARLVGSKDTSFLEFCFKQSRGEAKTLLIENLGSFDPDHEFIDKFLNYKDFLPADVLEVAFKSQNNDKAYSSTMRDVNTNFVDGLGSAKGGVAASDGDVKGGGKKKGKKGKKVSPSVLGFNVVSNRIMMGEIQSIED</sequence>
<feature type="compositionally biased region" description="Basic and acidic residues" evidence="1">
    <location>
        <begin position="237"/>
        <end position="248"/>
    </location>
</feature>
<dbReference type="InterPro" id="IPR035445">
    <property type="entry name" value="GYF-like_dom_sf"/>
</dbReference>
<feature type="compositionally biased region" description="Low complexity" evidence="1">
    <location>
        <begin position="1493"/>
        <end position="1506"/>
    </location>
</feature>
<reference evidence="3" key="1">
    <citation type="submission" date="2018-01" db="EMBL/GenBank/DDBJ databases">
        <authorList>
            <person name="Mao J.F."/>
        </authorList>
    </citation>
    <scope>NUCLEOTIDE SEQUENCE</scope>
    <source>
        <strain evidence="3">Huo1</strain>
        <tissue evidence="3">Leaf</tissue>
    </source>
</reference>
<protein>
    <recommendedName>
        <fullName evidence="2">GYF domain-containing protein</fullName>
    </recommendedName>
</protein>
<dbReference type="CDD" id="cd00072">
    <property type="entry name" value="GYF"/>
    <property type="match status" value="1"/>
</dbReference>
<dbReference type="Gene3D" id="3.30.1490.40">
    <property type="match status" value="1"/>
</dbReference>
<gene>
    <name evidence="3" type="ORF">SASPL_131779</name>
</gene>
<feature type="region of interest" description="Disordered" evidence="1">
    <location>
        <begin position="476"/>
        <end position="523"/>
    </location>
</feature>
<dbReference type="EMBL" id="PNBA02000011">
    <property type="protein sequence ID" value="KAG6408758.1"/>
    <property type="molecule type" value="Genomic_DNA"/>
</dbReference>